<dbReference type="GO" id="GO:0010333">
    <property type="term" value="F:terpene synthase activity"/>
    <property type="evidence" value="ECO:0007669"/>
    <property type="project" value="InterPro"/>
</dbReference>
<reference evidence="3" key="1">
    <citation type="submission" date="2021-08" db="EMBL/GenBank/DDBJ databases">
        <title>WGS assembly of Ceratopteris richardii.</title>
        <authorList>
            <person name="Marchant D.B."/>
            <person name="Chen G."/>
            <person name="Jenkins J."/>
            <person name="Shu S."/>
            <person name="Leebens-Mack J."/>
            <person name="Grimwood J."/>
            <person name="Schmutz J."/>
            <person name="Soltis P."/>
            <person name="Soltis D."/>
            <person name="Chen Z.-H."/>
        </authorList>
    </citation>
    <scope>NUCLEOTIDE SEQUENCE</scope>
    <source>
        <strain evidence="3">Whitten #5841</strain>
        <tissue evidence="3">Leaf</tissue>
    </source>
</reference>
<organism evidence="3 4">
    <name type="scientific">Ceratopteris richardii</name>
    <name type="common">Triangle waterfern</name>
    <dbReference type="NCBI Taxonomy" id="49495"/>
    <lineage>
        <taxon>Eukaryota</taxon>
        <taxon>Viridiplantae</taxon>
        <taxon>Streptophyta</taxon>
        <taxon>Embryophyta</taxon>
        <taxon>Tracheophyta</taxon>
        <taxon>Polypodiopsida</taxon>
        <taxon>Polypodiidae</taxon>
        <taxon>Polypodiales</taxon>
        <taxon>Pteridineae</taxon>
        <taxon>Pteridaceae</taxon>
        <taxon>Parkerioideae</taxon>
        <taxon>Ceratopteris</taxon>
    </lineage>
</organism>
<dbReference type="EC" id="4.2.3.-" evidence="2"/>
<name>A0A8T2VD12_CERRI</name>
<dbReference type="AlphaFoldDB" id="A0A8T2VD12"/>
<evidence type="ECO:0000256" key="2">
    <source>
        <dbReference type="RuleBase" id="RU366034"/>
    </source>
</evidence>
<dbReference type="InterPro" id="IPR008949">
    <property type="entry name" value="Isoprenoid_synthase_dom_sf"/>
</dbReference>
<dbReference type="Proteomes" id="UP000825935">
    <property type="component" value="Chromosome 2"/>
</dbReference>
<proteinExistence type="inferred from homology"/>
<dbReference type="PANTHER" id="PTHR35201">
    <property type="entry name" value="TERPENE SYNTHASE"/>
    <property type="match status" value="1"/>
</dbReference>
<evidence type="ECO:0000313" key="3">
    <source>
        <dbReference type="EMBL" id="KAH7443515.1"/>
    </source>
</evidence>
<comment type="caution">
    <text evidence="3">The sequence shown here is derived from an EMBL/GenBank/DDBJ whole genome shotgun (WGS) entry which is preliminary data.</text>
</comment>
<dbReference type="Pfam" id="PF19086">
    <property type="entry name" value="Terpene_syn_C_2"/>
    <property type="match status" value="1"/>
</dbReference>
<keyword evidence="2" id="KW-0460">Magnesium</keyword>
<protein>
    <recommendedName>
        <fullName evidence="2">Terpene synthase</fullName>
        <ecNumber evidence="2">4.2.3.-</ecNumber>
    </recommendedName>
</protein>
<gene>
    <name evidence="3" type="ORF">KP509_02G038100</name>
</gene>
<dbReference type="PANTHER" id="PTHR35201:SF4">
    <property type="entry name" value="BETA-PINACENE SYNTHASE-RELATED"/>
    <property type="match status" value="1"/>
</dbReference>
<dbReference type="SUPFAM" id="SSF48576">
    <property type="entry name" value="Terpenoid synthases"/>
    <property type="match status" value="1"/>
</dbReference>
<dbReference type="GO" id="GO:0046872">
    <property type="term" value="F:metal ion binding"/>
    <property type="evidence" value="ECO:0007669"/>
    <property type="project" value="UniProtKB-KW"/>
</dbReference>
<accession>A0A8T2VD12</accession>
<keyword evidence="2" id="KW-0479">Metal-binding</keyword>
<dbReference type="Gene3D" id="1.10.600.10">
    <property type="entry name" value="Farnesyl Diphosphate Synthase"/>
    <property type="match status" value="1"/>
</dbReference>
<dbReference type="OrthoDB" id="6486656at2759"/>
<comment type="cofactor">
    <cofactor evidence="2">
        <name>Mg(2+)</name>
        <dbReference type="ChEBI" id="CHEBI:18420"/>
    </cofactor>
</comment>
<keyword evidence="2" id="KW-0456">Lyase</keyword>
<dbReference type="InterPro" id="IPR034686">
    <property type="entry name" value="Terpene_cyclase-like_2"/>
</dbReference>
<comment type="similarity">
    <text evidence="1 2">Belongs to the terpene synthase family.</text>
</comment>
<evidence type="ECO:0000256" key="1">
    <source>
        <dbReference type="ARBA" id="ARBA00006333"/>
    </source>
</evidence>
<sequence length="264" mass="30434">MRERMPPIVKMMDTTVPSLCWNNKLYCGAEVCQDMPANQKARLSQAFCVYLEGSRVQVPYRNSRQLPDLQTYLQFREDSIGWDPFAIIIEHSQGFELDDESSSHPMLLELHKNAKYHIILSNDIMSFKKEDMQGDFCNVLALLYFQKLYYPKRNPDDRAPILQGAILDAIEMVRERNQNCVTLMEQTRKCNELISKPCIDKYLEGVGWWISGNLYWHLASARFGICATSNIHENAPNMHVDHQLKIDVNKGAAETVPKEVMTSI</sequence>
<evidence type="ECO:0000313" key="4">
    <source>
        <dbReference type="Proteomes" id="UP000825935"/>
    </source>
</evidence>
<dbReference type="EMBL" id="CM035407">
    <property type="protein sequence ID" value="KAH7443515.1"/>
    <property type="molecule type" value="Genomic_DNA"/>
</dbReference>
<dbReference type="GO" id="GO:0008299">
    <property type="term" value="P:isoprenoid biosynthetic process"/>
    <property type="evidence" value="ECO:0007669"/>
    <property type="project" value="UniProtKB-ARBA"/>
</dbReference>
<keyword evidence="4" id="KW-1185">Reference proteome</keyword>